<dbReference type="GO" id="GO:0005634">
    <property type="term" value="C:nucleus"/>
    <property type="evidence" value="ECO:0007669"/>
    <property type="project" value="UniProtKB-SubCell"/>
</dbReference>
<dbReference type="GO" id="GO:0061630">
    <property type="term" value="F:ubiquitin protein ligase activity"/>
    <property type="evidence" value="ECO:0007669"/>
    <property type="project" value="TreeGrafter"/>
</dbReference>
<dbReference type="EMBL" id="KV417525">
    <property type="protein sequence ID" value="KZP24661.1"/>
    <property type="molecule type" value="Genomic_DNA"/>
</dbReference>
<dbReference type="Proteomes" id="UP000076532">
    <property type="component" value="Unassembled WGS sequence"/>
</dbReference>
<evidence type="ECO:0000256" key="1">
    <source>
        <dbReference type="ARBA" id="ARBA00023242"/>
    </source>
</evidence>
<gene>
    <name evidence="5" type="ORF">FIBSPDRAFT_856863</name>
</gene>
<evidence type="ECO:0000313" key="5">
    <source>
        <dbReference type="EMBL" id="KZP24661.1"/>
    </source>
</evidence>
<dbReference type="InterPro" id="IPR015947">
    <property type="entry name" value="PUA-like_sf"/>
</dbReference>
<dbReference type="PROSITE" id="PS51015">
    <property type="entry name" value="YDG"/>
    <property type="match status" value="1"/>
</dbReference>
<reference evidence="5 6" key="1">
    <citation type="journal article" date="2016" name="Mol. Biol. Evol.">
        <title>Comparative Genomics of Early-Diverging Mushroom-Forming Fungi Provides Insights into the Origins of Lignocellulose Decay Capabilities.</title>
        <authorList>
            <person name="Nagy L.G."/>
            <person name="Riley R."/>
            <person name="Tritt A."/>
            <person name="Adam C."/>
            <person name="Daum C."/>
            <person name="Floudas D."/>
            <person name="Sun H."/>
            <person name="Yadav J.S."/>
            <person name="Pangilinan J."/>
            <person name="Larsson K.H."/>
            <person name="Matsuura K."/>
            <person name="Barry K."/>
            <person name="Labutti K."/>
            <person name="Kuo R."/>
            <person name="Ohm R.A."/>
            <person name="Bhattacharya S.S."/>
            <person name="Shirouzu T."/>
            <person name="Yoshinaga Y."/>
            <person name="Martin F.M."/>
            <person name="Grigoriev I.V."/>
            <person name="Hibbett D.S."/>
        </authorList>
    </citation>
    <scope>NUCLEOTIDE SEQUENCE [LARGE SCALE GENOMIC DNA]</scope>
    <source>
        <strain evidence="5 6">CBS 109695</strain>
    </source>
</reference>
<organism evidence="5 6">
    <name type="scientific">Athelia psychrophila</name>
    <dbReference type="NCBI Taxonomy" id="1759441"/>
    <lineage>
        <taxon>Eukaryota</taxon>
        <taxon>Fungi</taxon>
        <taxon>Dikarya</taxon>
        <taxon>Basidiomycota</taxon>
        <taxon>Agaricomycotina</taxon>
        <taxon>Agaricomycetes</taxon>
        <taxon>Agaricomycetidae</taxon>
        <taxon>Atheliales</taxon>
        <taxon>Atheliaceae</taxon>
        <taxon>Athelia</taxon>
    </lineage>
</organism>
<dbReference type="PANTHER" id="PTHR14140">
    <property type="entry name" value="E3 UBIQUITIN-PROTEIN LIGASE UHRF-RELATED"/>
    <property type="match status" value="1"/>
</dbReference>
<evidence type="ECO:0000256" key="2">
    <source>
        <dbReference type="PROSITE-ProRule" id="PRU00358"/>
    </source>
</evidence>
<protein>
    <submittedName>
        <fullName evidence="5">SRA-YDG protein</fullName>
    </submittedName>
</protein>
<feature type="domain" description="YDG" evidence="4">
    <location>
        <begin position="28"/>
        <end position="175"/>
    </location>
</feature>
<dbReference type="STRING" id="436010.A0A166N5F7"/>
<dbReference type="GO" id="GO:0016567">
    <property type="term" value="P:protein ubiquitination"/>
    <property type="evidence" value="ECO:0007669"/>
    <property type="project" value="TreeGrafter"/>
</dbReference>
<dbReference type="PANTHER" id="PTHR14140:SF27">
    <property type="entry name" value="OS04G0289800 PROTEIN"/>
    <property type="match status" value="1"/>
</dbReference>
<dbReference type="GO" id="GO:0044027">
    <property type="term" value="P:negative regulation of gene expression via chromosomal CpG island methylation"/>
    <property type="evidence" value="ECO:0007669"/>
    <property type="project" value="TreeGrafter"/>
</dbReference>
<dbReference type="InterPro" id="IPR003105">
    <property type="entry name" value="SRA_YDG"/>
</dbReference>
<dbReference type="InterPro" id="IPR036987">
    <property type="entry name" value="SRA-YDG_sf"/>
</dbReference>
<feature type="compositionally biased region" description="Basic and acidic residues" evidence="3">
    <location>
        <begin position="1"/>
        <end position="10"/>
    </location>
</feature>
<keyword evidence="6" id="KW-1185">Reference proteome</keyword>
<proteinExistence type="predicted"/>
<dbReference type="AlphaFoldDB" id="A0A166N5F7"/>
<feature type="region of interest" description="Disordered" evidence="3">
    <location>
        <begin position="1"/>
        <end position="32"/>
    </location>
</feature>
<name>A0A166N5F7_9AGAM</name>
<dbReference type="SMART" id="SM00466">
    <property type="entry name" value="SRA"/>
    <property type="match status" value="1"/>
</dbReference>
<dbReference type="Gene3D" id="2.30.280.10">
    <property type="entry name" value="SRA-YDG"/>
    <property type="match status" value="1"/>
</dbReference>
<dbReference type="SUPFAM" id="SSF88697">
    <property type="entry name" value="PUA domain-like"/>
    <property type="match status" value="1"/>
</dbReference>
<sequence>MAERFRRSFGEDPGLYPFLPDENQDSPFGNRGFDVGKTWPSRQAMCNDKVHSSTFAGISKAGNRLGANAVVLSGKYEDDVDEGDVVWYTGTGGRGTDDWGAASVPQTEDQTFDHPDNAALKTSCEKHYPIRLFRAIPATSGSGVQYRFDGMYGVTKASSEQGKSGFLICQFKFVRQMDQAPLPPLPQ</sequence>
<comment type="subcellular location">
    <subcellularLocation>
        <location evidence="2">Nucleus</location>
    </subcellularLocation>
</comment>
<evidence type="ECO:0000259" key="4">
    <source>
        <dbReference type="PROSITE" id="PS51015"/>
    </source>
</evidence>
<accession>A0A166N5F7</accession>
<keyword evidence="1 2" id="KW-0539">Nucleus</keyword>
<dbReference type="InterPro" id="IPR045134">
    <property type="entry name" value="UHRF1/2-like"/>
</dbReference>
<dbReference type="Pfam" id="PF02182">
    <property type="entry name" value="SAD_SRA"/>
    <property type="match status" value="1"/>
</dbReference>
<evidence type="ECO:0000256" key="3">
    <source>
        <dbReference type="SAM" id="MobiDB-lite"/>
    </source>
</evidence>
<evidence type="ECO:0000313" key="6">
    <source>
        <dbReference type="Proteomes" id="UP000076532"/>
    </source>
</evidence>
<dbReference type="OrthoDB" id="2270193at2759"/>